<feature type="compositionally biased region" description="Basic and acidic residues" evidence="7">
    <location>
        <begin position="336"/>
        <end position="353"/>
    </location>
</feature>
<comment type="similarity">
    <text evidence="2">Belongs to the CD99 family.</text>
</comment>
<dbReference type="AlphaFoldDB" id="A0A1A8NJT2"/>
<name>A0A1A8NJT2_9TELE</name>
<keyword evidence="4 9" id="KW-0732">Signal</keyword>
<feature type="region of interest" description="Disordered" evidence="7">
    <location>
        <begin position="174"/>
        <end position="193"/>
    </location>
</feature>
<sequence length="369" mass="38535">MMSYLWILLLGSLLASRATAQEEDGPVPEISDDAEVSLDDAEAEMEAVNTDAEEPQLDEELDPAADDPETPEVITPTASDPEVAPPAGDGDPEEGSEETNTDAADAPVEGEEEETTTITADLPGDIGEEISTTAEPDPLETTATTEEENLEASGGAATPTPADEQIVTTTTTTTAILPEQEISTTTTPLPFPVVPVGEAEQTTITPTTTLSTTTTPSTPAPTPALRTTAEVKEIPLVTEAPSDPEEVTPASGADESAIVVKYADQVEEKVLNPVKDPRKIFASLPDDAASHNTPETDETSSKPLAAVLSGIVVSAVGAVAAYFTYQKKKLCFKNRQEADPEAGNKGEKADPAEAKSNPEALTPLVDQKS</sequence>
<feature type="region of interest" description="Disordered" evidence="7">
    <location>
        <begin position="282"/>
        <end position="302"/>
    </location>
</feature>
<evidence type="ECO:0000256" key="9">
    <source>
        <dbReference type="SAM" id="SignalP"/>
    </source>
</evidence>
<feature type="region of interest" description="Disordered" evidence="7">
    <location>
        <begin position="40"/>
        <end position="165"/>
    </location>
</feature>
<dbReference type="Pfam" id="PF12301">
    <property type="entry name" value="CD99L2"/>
    <property type="match status" value="1"/>
</dbReference>
<evidence type="ECO:0000256" key="3">
    <source>
        <dbReference type="ARBA" id="ARBA00022692"/>
    </source>
</evidence>
<evidence type="ECO:0000313" key="10">
    <source>
        <dbReference type="EMBL" id="SBR69129.1"/>
    </source>
</evidence>
<accession>A0A1A8NJT2</accession>
<dbReference type="EMBL" id="HAEG01003385">
    <property type="protein sequence ID" value="SBR69129.1"/>
    <property type="molecule type" value="Transcribed_RNA"/>
</dbReference>
<feature type="transmembrane region" description="Helical" evidence="8">
    <location>
        <begin position="304"/>
        <end position="325"/>
    </location>
</feature>
<evidence type="ECO:0000256" key="5">
    <source>
        <dbReference type="ARBA" id="ARBA00022989"/>
    </source>
</evidence>
<dbReference type="InterPro" id="IPR022078">
    <property type="entry name" value="CD99L2"/>
</dbReference>
<organism evidence="10">
    <name type="scientific">Nothobranchius pienaari</name>
    <dbReference type="NCBI Taxonomy" id="704102"/>
    <lineage>
        <taxon>Eukaryota</taxon>
        <taxon>Metazoa</taxon>
        <taxon>Chordata</taxon>
        <taxon>Craniata</taxon>
        <taxon>Vertebrata</taxon>
        <taxon>Euteleostomi</taxon>
        <taxon>Actinopterygii</taxon>
        <taxon>Neopterygii</taxon>
        <taxon>Teleostei</taxon>
        <taxon>Neoteleostei</taxon>
        <taxon>Acanthomorphata</taxon>
        <taxon>Ovalentaria</taxon>
        <taxon>Atherinomorphae</taxon>
        <taxon>Cyprinodontiformes</taxon>
        <taxon>Nothobranchiidae</taxon>
        <taxon>Nothobranchius</taxon>
    </lineage>
</organism>
<feature type="region of interest" description="Disordered" evidence="7">
    <location>
        <begin position="336"/>
        <end position="369"/>
    </location>
</feature>
<reference evidence="10" key="1">
    <citation type="submission" date="2016-05" db="EMBL/GenBank/DDBJ databases">
        <authorList>
            <person name="Lavstsen T."/>
            <person name="Jespersen J.S."/>
        </authorList>
    </citation>
    <scope>NUCLEOTIDE SEQUENCE</scope>
    <source>
        <tissue evidence="10">Brain</tissue>
    </source>
</reference>
<keyword evidence="6 8" id="KW-0472">Membrane</keyword>
<reference evidence="10" key="2">
    <citation type="submission" date="2016-06" db="EMBL/GenBank/DDBJ databases">
        <title>The genome of a short-lived fish provides insights into sex chromosome evolution and the genetic control of aging.</title>
        <authorList>
            <person name="Reichwald K."/>
            <person name="Felder M."/>
            <person name="Petzold A."/>
            <person name="Koch P."/>
            <person name="Groth M."/>
            <person name="Platzer M."/>
        </authorList>
    </citation>
    <scope>NUCLEOTIDE SEQUENCE</scope>
    <source>
        <tissue evidence="10">Brain</tissue>
    </source>
</reference>
<evidence type="ECO:0000256" key="6">
    <source>
        <dbReference type="ARBA" id="ARBA00023136"/>
    </source>
</evidence>
<evidence type="ECO:0000256" key="2">
    <source>
        <dbReference type="ARBA" id="ARBA00008763"/>
    </source>
</evidence>
<gene>
    <name evidence="10" type="primary">SI:CH211-39I22.1</name>
</gene>
<feature type="region of interest" description="Disordered" evidence="7">
    <location>
        <begin position="203"/>
        <end position="225"/>
    </location>
</feature>
<evidence type="ECO:0000256" key="4">
    <source>
        <dbReference type="ARBA" id="ARBA00022729"/>
    </source>
</evidence>
<keyword evidence="3 8" id="KW-0812">Transmembrane</keyword>
<dbReference type="GO" id="GO:0016020">
    <property type="term" value="C:membrane"/>
    <property type="evidence" value="ECO:0007669"/>
    <property type="project" value="UniProtKB-SubCell"/>
</dbReference>
<feature type="signal peptide" evidence="9">
    <location>
        <begin position="1"/>
        <end position="20"/>
    </location>
</feature>
<evidence type="ECO:0000256" key="1">
    <source>
        <dbReference type="ARBA" id="ARBA00004479"/>
    </source>
</evidence>
<evidence type="ECO:0000256" key="8">
    <source>
        <dbReference type="SAM" id="Phobius"/>
    </source>
</evidence>
<protein>
    <submittedName>
        <fullName evidence="10">Si:ch211-39i22.1</fullName>
    </submittedName>
</protein>
<feature type="compositionally biased region" description="Acidic residues" evidence="7">
    <location>
        <begin position="40"/>
        <end position="70"/>
    </location>
</feature>
<feature type="compositionally biased region" description="Acidic residues" evidence="7">
    <location>
        <begin position="90"/>
        <end position="100"/>
    </location>
</feature>
<evidence type="ECO:0000256" key="7">
    <source>
        <dbReference type="SAM" id="MobiDB-lite"/>
    </source>
</evidence>
<feature type="chain" id="PRO_5008375679" evidence="9">
    <location>
        <begin position="21"/>
        <end position="369"/>
    </location>
</feature>
<keyword evidence="5 8" id="KW-1133">Transmembrane helix</keyword>
<comment type="subcellular location">
    <subcellularLocation>
        <location evidence="1">Membrane</location>
        <topology evidence="1">Single-pass type I membrane protein</topology>
    </subcellularLocation>
</comment>
<feature type="compositionally biased region" description="Low complexity" evidence="7">
    <location>
        <begin position="132"/>
        <end position="144"/>
    </location>
</feature>
<proteinExistence type="inferred from homology"/>